<geneLocation type="plasmid" evidence="8">
    <name>pCFSAN012622</name>
</geneLocation>
<dbReference type="InterPro" id="IPR002104">
    <property type="entry name" value="Integrase_catalytic"/>
</dbReference>
<evidence type="ECO:0000256" key="1">
    <source>
        <dbReference type="ARBA" id="ARBA00022829"/>
    </source>
</evidence>
<evidence type="ECO:0000256" key="5">
    <source>
        <dbReference type="PROSITE-ProRule" id="PRU01248"/>
    </source>
</evidence>
<keyword evidence="1" id="KW-0159">Chromosome partition</keyword>
<evidence type="ECO:0000259" key="7">
    <source>
        <dbReference type="PROSITE" id="PS51900"/>
    </source>
</evidence>
<dbReference type="Pfam" id="PF00589">
    <property type="entry name" value="Phage_integrase"/>
    <property type="match status" value="1"/>
</dbReference>
<keyword evidence="3 5" id="KW-0238">DNA-binding</keyword>
<sequence>MKEALPSQIAAGASAISSCSNANVLLVNFESYMKHELGLSPATISGRIFVIRHYLQTCDGAPGTNVFSFEAAECFLKFLSSYRNYSRKSLQHVTHCLRAFFRYGARSGLCRDGLADCLRSTRVYSLDSVPEGPAWADVLRLLRESEGDKPSDIRASAILMLLAIYGLRPSEVKALMLSDFDWKHELLTISSTKTRRRRIFPLSRLVGEAILRYLREARPPSPLRHVFLTLDGSRPVRDIYMPVSRRLKKLNIPLPQSGPRALRHACATRLMEAGIPLALIGMHLGHTDADATRIYAKVDMKALRRVADIDIGKYL</sequence>
<dbReference type="Gene3D" id="1.10.150.130">
    <property type="match status" value="1"/>
</dbReference>
<reference evidence="8" key="2">
    <citation type="journal article" date="2015" name="Genome Announc.">
        <title>Draft Genome Sequence of Salmonella enterica subsp. enterica Serovar Give, Isolated from an Imported Chili Powder Product.</title>
        <authorList>
            <person name="Wang H."/>
            <person name="Chen Y."/>
            <person name="Ayers S."/>
            <person name="Melka D."/>
            <person name="Laasri A."/>
            <person name="Payne J.S."/>
            <person name="Zheng J."/>
            <person name="Son I."/>
            <person name="Timme R."/>
            <person name="Kastanis G."/>
            <person name="Hammack T.S."/>
            <person name="Strain E."/>
            <person name="Allard M.W."/>
            <person name="Evans P.S."/>
            <person name="Brown E.W."/>
        </authorList>
    </citation>
    <scope>NUCLEOTIDE SEQUENCE</scope>
    <source>
        <plasmid evidence="8">pCFSAN012622</plasmid>
    </source>
</reference>
<reference evidence="8" key="1">
    <citation type="submission" date="2014-06" db="EMBL/GenBank/DDBJ databases">
        <authorList>
            <person name="Strain E.A."/>
            <person name="Allard M.W."/>
            <person name="Payne J.S."/>
            <person name="Evans P.S."/>
            <person name="Timme R."/>
        </authorList>
    </citation>
    <scope>NUCLEOTIDE SEQUENCE</scope>
    <source>
        <plasmid evidence="8">pCFSAN012622</plasmid>
    </source>
</reference>
<dbReference type="InterPro" id="IPR013762">
    <property type="entry name" value="Integrase-like_cat_sf"/>
</dbReference>
<dbReference type="GO" id="GO:0015074">
    <property type="term" value="P:DNA integration"/>
    <property type="evidence" value="ECO:0007669"/>
    <property type="project" value="UniProtKB-KW"/>
</dbReference>
<keyword evidence="2" id="KW-0229">DNA integration</keyword>
<proteinExistence type="predicted"/>
<organism evidence="8">
    <name type="scientific">Salmonella enterica subsp. enterica serovar Give</name>
    <dbReference type="NCBI Taxonomy" id="46626"/>
    <lineage>
        <taxon>Bacteria</taxon>
        <taxon>Pseudomonadati</taxon>
        <taxon>Pseudomonadota</taxon>
        <taxon>Gammaproteobacteria</taxon>
        <taxon>Enterobacterales</taxon>
        <taxon>Enterobacteriaceae</taxon>
        <taxon>Salmonella</taxon>
    </lineage>
</organism>
<feature type="domain" description="Tyr recombinase" evidence="6">
    <location>
        <begin position="128"/>
        <end position="308"/>
    </location>
</feature>
<dbReference type="PANTHER" id="PTHR30349">
    <property type="entry name" value="PHAGE INTEGRASE-RELATED"/>
    <property type="match status" value="1"/>
</dbReference>
<protein>
    <submittedName>
        <fullName evidence="8">Tyrosine-type recombinase/integrase</fullName>
    </submittedName>
</protein>
<keyword evidence="4" id="KW-0233">DNA recombination</keyword>
<feature type="domain" description="Core-binding (CB)" evidence="7">
    <location>
        <begin position="20"/>
        <end position="105"/>
    </location>
</feature>
<dbReference type="InterPro" id="IPR044068">
    <property type="entry name" value="CB"/>
</dbReference>
<reference evidence="8" key="3">
    <citation type="submission" date="2021-05" db="EMBL/GenBank/DDBJ databases">
        <title>Whole genome PacBio Sequel sequence of Salmonella enterica subsp. enterica.</title>
        <authorList>
            <person name="Hoffmann M."/>
            <person name="Balkey M."/>
            <person name="Luo Y."/>
        </authorList>
    </citation>
    <scope>NUCLEOTIDE SEQUENCE</scope>
    <source>
        <plasmid evidence="8">pCFSAN012622</plasmid>
    </source>
</reference>
<dbReference type="PROSITE" id="PS51900">
    <property type="entry name" value="CB"/>
    <property type="match status" value="1"/>
</dbReference>
<evidence type="ECO:0000256" key="2">
    <source>
        <dbReference type="ARBA" id="ARBA00022908"/>
    </source>
</evidence>
<evidence type="ECO:0000313" key="8">
    <source>
        <dbReference type="EMBL" id="QVY01308.1"/>
    </source>
</evidence>
<keyword evidence="8" id="KW-0614">Plasmid</keyword>
<evidence type="ECO:0000256" key="3">
    <source>
        <dbReference type="ARBA" id="ARBA00023125"/>
    </source>
</evidence>
<dbReference type="GO" id="GO:0007059">
    <property type="term" value="P:chromosome segregation"/>
    <property type="evidence" value="ECO:0007669"/>
    <property type="project" value="UniProtKB-KW"/>
</dbReference>
<evidence type="ECO:0000259" key="6">
    <source>
        <dbReference type="PROSITE" id="PS51898"/>
    </source>
</evidence>
<gene>
    <name evidence="8" type="ORF">GJ28_22815</name>
</gene>
<dbReference type="InterPro" id="IPR050090">
    <property type="entry name" value="Tyrosine_recombinase_XerCD"/>
</dbReference>
<dbReference type="EMBL" id="CP075038">
    <property type="protein sequence ID" value="QVY01308.1"/>
    <property type="molecule type" value="Genomic_DNA"/>
</dbReference>
<dbReference type="SUPFAM" id="SSF56349">
    <property type="entry name" value="DNA breaking-rejoining enzymes"/>
    <property type="match status" value="1"/>
</dbReference>
<accession>A0A8E7KDR2</accession>
<evidence type="ECO:0000256" key="4">
    <source>
        <dbReference type="ARBA" id="ARBA00023172"/>
    </source>
</evidence>
<dbReference type="GO" id="GO:0003677">
    <property type="term" value="F:DNA binding"/>
    <property type="evidence" value="ECO:0007669"/>
    <property type="project" value="UniProtKB-UniRule"/>
</dbReference>
<dbReference type="InterPro" id="IPR010998">
    <property type="entry name" value="Integrase_recombinase_N"/>
</dbReference>
<dbReference type="PANTHER" id="PTHR30349:SF81">
    <property type="entry name" value="TYROSINE RECOMBINASE XERC"/>
    <property type="match status" value="1"/>
</dbReference>
<dbReference type="PROSITE" id="PS51257">
    <property type="entry name" value="PROKAR_LIPOPROTEIN"/>
    <property type="match status" value="1"/>
</dbReference>
<dbReference type="GO" id="GO:0006310">
    <property type="term" value="P:DNA recombination"/>
    <property type="evidence" value="ECO:0007669"/>
    <property type="project" value="UniProtKB-KW"/>
</dbReference>
<dbReference type="RefSeq" id="WP_065305166.1">
    <property type="nucleotide sequence ID" value="NZ_CP075038.1"/>
</dbReference>
<dbReference type="AlphaFoldDB" id="A0A8E7KDR2"/>
<dbReference type="InterPro" id="IPR011010">
    <property type="entry name" value="DNA_brk_join_enz"/>
</dbReference>
<name>A0A8E7KDR2_SALET</name>
<dbReference type="Gene3D" id="1.10.443.10">
    <property type="entry name" value="Intergrase catalytic core"/>
    <property type="match status" value="1"/>
</dbReference>
<dbReference type="PROSITE" id="PS51898">
    <property type="entry name" value="TYR_RECOMBINASE"/>
    <property type="match status" value="1"/>
</dbReference>